<dbReference type="GO" id="GO:0045724">
    <property type="term" value="P:positive regulation of cilium assembly"/>
    <property type="evidence" value="ECO:0007669"/>
    <property type="project" value="TreeGrafter"/>
</dbReference>
<evidence type="ECO:0000256" key="7">
    <source>
        <dbReference type="SAM" id="Phobius"/>
    </source>
</evidence>
<evidence type="ECO:0000256" key="5">
    <source>
        <dbReference type="ARBA" id="ARBA00023136"/>
    </source>
</evidence>
<sequence>MVDVRGVSTLPDSAPSSPPSSTLLLASSASASICSNLASEFRSELPLGSPSSRGGVILGTDDPSLFKFLSVELTRGYLLEHDEERYSERREKMYTFMKIPREVEKFMVYGFLQCADSFLFVYTFLPMRLLLALWALISRSVMECFGIQKCKVKGILKTAEICDLLKGCILVACSLMMFYVDTSMMYHLIKSQSVIKLYIFYNMLEVFMKLVTMGQALQLSLNPLASDEVYKRRGTRGNAREVGDRLFSAFGQDTIDALFWTATEPRGRRRDHLGVIPHFLFAVLYVFLHSLLVLFQATTLNVAINSNNKSLLTIMMSNNGDCEKKCRGIRTTVEAWHSPHSQDVLSEVKEGFGTQINLYWDQGLNPRLPAQKSDTLPLDHQFVELKGSVFKKFDKNNLFQVSCSDVRERFHLSVLLFIVVLQTMKEYSWKEERFWVLLPDCLMVLMSEFLVDWIKHAFITRFNELPIAVYKDYTTSLAYDMAQTRQKHAFSDHSDLVARRMGFIPLPLGVVMVRVLGHAVSLDNPASIILLVLAYSCLASFRVLNSILMLGHACDLIAEHQEEKSQATSWVSRATSPINSGRPQTPMARELFREPQPSPARTNLHAPPSLQRSVTVDATSLQREEEPPIQVPPPPECNLGPAAIFSNSAVSITSVCLNEELVRATTVSQTQDPDRKLGPVVDVTRSVPDIQAGLSVENSSSPSHHQELPLGHTDEDESLSFSKKRAESEPSLPHLVGAEMDSVH</sequence>
<organism evidence="8">
    <name type="scientific">Timema poppense</name>
    <name type="common">Walking stick</name>
    <dbReference type="NCBI Taxonomy" id="170557"/>
    <lineage>
        <taxon>Eukaryota</taxon>
        <taxon>Metazoa</taxon>
        <taxon>Ecdysozoa</taxon>
        <taxon>Arthropoda</taxon>
        <taxon>Hexapoda</taxon>
        <taxon>Insecta</taxon>
        <taxon>Pterygota</taxon>
        <taxon>Neoptera</taxon>
        <taxon>Polyneoptera</taxon>
        <taxon>Phasmatodea</taxon>
        <taxon>Timematodea</taxon>
        <taxon>Timematoidea</taxon>
        <taxon>Timematidae</taxon>
        <taxon>Timema</taxon>
    </lineage>
</organism>
<feature type="region of interest" description="Disordered" evidence="6">
    <location>
        <begin position="1"/>
        <end position="21"/>
    </location>
</feature>
<dbReference type="EMBL" id="OD001895">
    <property type="protein sequence ID" value="CAD7403531.1"/>
    <property type="molecule type" value="Genomic_DNA"/>
</dbReference>
<dbReference type="GO" id="GO:0036064">
    <property type="term" value="C:ciliary basal body"/>
    <property type="evidence" value="ECO:0007669"/>
    <property type="project" value="TreeGrafter"/>
</dbReference>
<evidence type="ECO:0000256" key="4">
    <source>
        <dbReference type="ARBA" id="ARBA00022989"/>
    </source>
</evidence>
<dbReference type="InterPro" id="IPR008010">
    <property type="entry name" value="Tatp1"/>
</dbReference>
<comment type="similarity">
    <text evidence="2">Belongs to the TAPT1 family.</text>
</comment>
<protein>
    <recommendedName>
        <fullName evidence="9">Protein TAPT1 homolog</fullName>
    </recommendedName>
</protein>
<dbReference type="PANTHER" id="PTHR13317:SF4">
    <property type="entry name" value="TRANSMEMBRANE ANTERIOR POSTERIOR TRANSFORMATION PROTEIN 1 HOMOLOG"/>
    <property type="match status" value="1"/>
</dbReference>
<keyword evidence="4 7" id="KW-1133">Transmembrane helix</keyword>
<comment type="subcellular location">
    <subcellularLocation>
        <location evidence="1">Membrane</location>
        <topology evidence="1">Multi-pass membrane protein</topology>
    </subcellularLocation>
</comment>
<name>A0A7R9CYU8_TIMPO</name>
<evidence type="ECO:0008006" key="9">
    <source>
        <dbReference type="Google" id="ProtNLM"/>
    </source>
</evidence>
<evidence type="ECO:0000256" key="3">
    <source>
        <dbReference type="ARBA" id="ARBA00022692"/>
    </source>
</evidence>
<feature type="compositionally biased region" description="Polar residues" evidence="6">
    <location>
        <begin position="610"/>
        <end position="621"/>
    </location>
</feature>
<evidence type="ECO:0000256" key="6">
    <source>
        <dbReference type="SAM" id="MobiDB-lite"/>
    </source>
</evidence>
<dbReference type="PANTHER" id="PTHR13317">
    <property type="entry name" value="TRANSMEMBRANE ANTERIOR POSTERIOR TRANSFORMATION PROTEIN 1 HOMOLOG"/>
    <property type="match status" value="1"/>
</dbReference>
<dbReference type="AlphaFoldDB" id="A0A7R9CYU8"/>
<evidence type="ECO:0000256" key="2">
    <source>
        <dbReference type="ARBA" id="ARBA00008803"/>
    </source>
</evidence>
<proteinExistence type="inferred from homology"/>
<feature type="transmembrane region" description="Helical" evidence="7">
    <location>
        <begin position="168"/>
        <end position="189"/>
    </location>
</feature>
<keyword evidence="5 7" id="KW-0472">Membrane</keyword>
<gene>
    <name evidence="8" type="ORF">TPSB3V08_LOCUS4093</name>
</gene>
<reference evidence="8" key="1">
    <citation type="submission" date="2020-11" db="EMBL/GenBank/DDBJ databases">
        <authorList>
            <person name="Tran Van P."/>
        </authorList>
    </citation>
    <scope>NUCLEOTIDE SEQUENCE</scope>
</reference>
<keyword evidence="3 7" id="KW-0812">Transmembrane</keyword>
<feature type="compositionally biased region" description="Low complexity" evidence="6">
    <location>
        <begin position="8"/>
        <end position="21"/>
    </location>
</feature>
<dbReference type="Pfam" id="PF05346">
    <property type="entry name" value="DUF747"/>
    <property type="match status" value="3"/>
</dbReference>
<dbReference type="GO" id="GO:0005789">
    <property type="term" value="C:endoplasmic reticulum membrane"/>
    <property type="evidence" value="ECO:0007669"/>
    <property type="project" value="TreeGrafter"/>
</dbReference>
<feature type="transmembrane region" description="Helical" evidence="7">
    <location>
        <begin position="275"/>
        <end position="297"/>
    </location>
</feature>
<feature type="region of interest" description="Disordered" evidence="6">
    <location>
        <begin position="594"/>
        <end position="635"/>
    </location>
</feature>
<evidence type="ECO:0000313" key="8">
    <source>
        <dbReference type="EMBL" id="CAD7403531.1"/>
    </source>
</evidence>
<evidence type="ECO:0000256" key="1">
    <source>
        <dbReference type="ARBA" id="ARBA00004141"/>
    </source>
</evidence>
<feature type="region of interest" description="Disordered" evidence="6">
    <location>
        <begin position="693"/>
        <end position="744"/>
    </location>
</feature>
<accession>A0A7R9CYU8</accession>